<dbReference type="InterPro" id="IPR050301">
    <property type="entry name" value="NTE"/>
</dbReference>
<evidence type="ECO:0000256" key="2">
    <source>
        <dbReference type="ARBA" id="ARBA00022963"/>
    </source>
</evidence>
<accession>A0A2Y9BKQ8</accession>
<evidence type="ECO:0000256" key="1">
    <source>
        <dbReference type="ARBA" id="ARBA00022801"/>
    </source>
</evidence>
<dbReference type="PANTHER" id="PTHR14226:SF57">
    <property type="entry name" value="BLR7027 PROTEIN"/>
    <property type="match status" value="1"/>
</dbReference>
<reference evidence="6 7" key="1">
    <citation type="submission" date="2018-05" db="EMBL/GenBank/DDBJ databases">
        <title>The Hungate 1000. A catalogue of reference genomes from the rumen microbiome.</title>
        <authorList>
            <person name="Kelly W."/>
        </authorList>
    </citation>
    <scope>NUCLEOTIDE SEQUENCE [LARGE SCALE GENOMIC DNA]</scope>
    <source>
        <strain evidence="6 7">NLAE-zl-C242</strain>
    </source>
</reference>
<keyword evidence="1 4" id="KW-0378">Hydrolase</keyword>
<evidence type="ECO:0000256" key="3">
    <source>
        <dbReference type="ARBA" id="ARBA00023098"/>
    </source>
</evidence>
<dbReference type="Pfam" id="PF01734">
    <property type="entry name" value="Patatin"/>
    <property type="match status" value="1"/>
</dbReference>
<dbReference type="Gene3D" id="3.40.1090.10">
    <property type="entry name" value="Cytosolic phospholipase A2 catalytic domain"/>
    <property type="match status" value="2"/>
</dbReference>
<keyword evidence="7" id="KW-1185">Reference proteome</keyword>
<gene>
    <name evidence="6" type="ORF">A8806_11727</name>
</gene>
<evidence type="ECO:0000256" key="4">
    <source>
        <dbReference type="PROSITE-ProRule" id="PRU01161"/>
    </source>
</evidence>
<keyword evidence="2 4" id="KW-0442">Lipid degradation</keyword>
<dbReference type="AlphaFoldDB" id="A0A2Y9BKQ8"/>
<dbReference type="Proteomes" id="UP000245845">
    <property type="component" value="Unassembled WGS sequence"/>
</dbReference>
<feature type="short sequence motif" description="DGA/G" evidence="4">
    <location>
        <begin position="219"/>
        <end position="221"/>
    </location>
</feature>
<evidence type="ECO:0000313" key="7">
    <source>
        <dbReference type="Proteomes" id="UP000245845"/>
    </source>
</evidence>
<feature type="active site" description="Proton acceptor" evidence="4">
    <location>
        <position position="219"/>
    </location>
</feature>
<dbReference type="CDD" id="cd07209">
    <property type="entry name" value="Pat_hypo_Ecoli_Z1214_like"/>
    <property type="match status" value="1"/>
</dbReference>
<evidence type="ECO:0000313" key="6">
    <source>
        <dbReference type="EMBL" id="PWJ22687.1"/>
    </source>
</evidence>
<proteinExistence type="predicted"/>
<feature type="short sequence motif" description="GXGXXG" evidence="4">
    <location>
        <begin position="53"/>
        <end position="58"/>
    </location>
</feature>
<evidence type="ECO:0000259" key="5">
    <source>
        <dbReference type="PROSITE" id="PS51635"/>
    </source>
</evidence>
<dbReference type="GO" id="GO:0016787">
    <property type="term" value="F:hydrolase activity"/>
    <property type="evidence" value="ECO:0007669"/>
    <property type="project" value="UniProtKB-UniRule"/>
</dbReference>
<keyword evidence="3 4" id="KW-0443">Lipid metabolism</keyword>
<sequence>MPGAVDWPGVRASFVRIGRGTNHLYCDSRRKETGILMKRYVLDDCKTALVLGGGGSRGSYEMGVWQALREMDVDIHIVTGTSIGAINDAAIAQGDYDMAVRLWNSIETSKVIDVPINEDAPLERKVRETYQNFLVNFLKNGGTGVDSLKETLALFLDEQKVRASSVTYGLVTIEMDSKIPHELFIADIPQGKMIDYILASASIYPAFKPHSINDVRYVDGAYHDNLPVKMALDKGAVNVIAVDLDAFGVVNKETLKLAKRSLYIKSYWNLGPTLVFDHNTIQRNIRLGYLDTLKAYGAYEGYAYTFLPGFCKKIMPQFTGCLPLEDFLYKSGGGMFDQLFLNSLHKIMEERGEQKNHDYEAALVSAELAGEIFGMNCTVIYTYEVWQKRLRQCVAQVPLPNVPNMAEPNLLDAVIESAQTMVSKQSRTKQAAVMIREMLRTEATIRPSGSLTMSPETFLAGLFLAVTNVL</sequence>
<feature type="active site" description="Nucleophile" evidence="4">
    <location>
        <position position="82"/>
    </location>
</feature>
<dbReference type="EMBL" id="QGDL01000017">
    <property type="protein sequence ID" value="PWJ22687.1"/>
    <property type="molecule type" value="Genomic_DNA"/>
</dbReference>
<dbReference type="PANTHER" id="PTHR14226">
    <property type="entry name" value="NEUROPATHY TARGET ESTERASE/SWISS CHEESE D.MELANOGASTER"/>
    <property type="match status" value="1"/>
</dbReference>
<protein>
    <submittedName>
        <fullName evidence="6">Patatin-like phospholipase</fullName>
    </submittedName>
</protein>
<organism evidence="6 7">
    <name type="scientific">Faecalicatena orotica</name>
    <dbReference type="NCBI Taxonomy" id="1544"/>
    <lineage>
        <taxon>Bacteria</taxon>
        <taxon>Bacillati</taxon>
        <taxon>Bacillota</taxon>
        <taxon>Clostridia</taxon>
        <taxon>Lachnospirales</taxon>
        <taxon>Lachnospiraceae</taxon>
        <taxon>Faecalicatena</taxon>
    </lineage>
</organism>
<name>A0A2Y9BKQ8_9FIRM</name>
<dbReference type="InterPro" id="IPR016035">
    <property type="entry name" value="Acyl_Trfase/lysoPLipase"/>
</dbReference>
<dbReference type="SUPFAM" id="SSF52151">
    <property type="entry name" value="FabD/lysophospholipase-like"/>
    <property type="match status" value="1"/>
</dbReference>
<feature type="domain" description="PNPLA" evidence="5">
    <location>
        <begin position="49"/>
        <end position="232"/>
    </location>
</feature>
<feature type="short sequence motif" description="GXSXG" evidence="4">
    <location>
        <begin position="80"/>
        <end position="84"/>
    </location>
</feature>
<dbReference type="InterPro" id="IPR002641">
    <property type="entry name" value="PNPLA_dom"/>
</dbReference>
<dbReference type="GO" id="GO:0016042">
    <property type="term" value="P:lipid catabolic process"/>
    <property type="evidence" value="ECO:0007669"/>
    <property type="project" value="UniProtKB-UniRule"/>
</dbReference>
<dbReference type="PROSITE" id="PS51635">
    <property type="entry name" value="PNPLA"/>
    <property type="match status" value="1"/>
</dbReference>
<comment type="caution">
    <text evidence="6">The sequence shown here is derived from an EMBL/GenBank/DDBJ whole genome shotgun (WGS) entry which is preliminary data.</text>
</comment>